<dbReference type="EMBL" id="BJYG01000005">
    <property type="protein sequence ID" value="GEN62345.1"/>
    <property type="molecule type" value="Genomic_DNA"/>
</dbReference>
<accession>A0A511XHC1</accession>
<dbReference type="InterPro" id="IPR014718">
    <property type="entry name" value="GH-type_carb-bd"/>
</dbReference>
<gene>
    <name evidence="1" type="ORF">AOE01nite_05690</name>
</gene>
<dbReference type="GO" id="GO:0016853">
    <property type="term" value="F:isomerase activity"/>
    <property type="evidence" value="ECO:0007669"/>
    <property type="project" value="InterPro"/>
</dbReference>
<dbReference type="Proteomes" id="UP000321746">
    <property type="component" value="Unassembled WGS sequence"/>
</dbReference>
<keyword evidence="2" id="KW-1185">Reference proteome</keyword>
<organism evidence="1 2">
    <name type="scientific">Acetobacter oeni</name>
    <dbReference type="NCBI Taxonomy" id="304077"/>
    <lineage>
        <taxon>Bacteria</taxon>
        <taxon>Pseudomonadati</taxon>
        <taxon>Pseudomonadota</taxon>
        <taxon>Alphaproteobacteria</taxon>
        <taxon>Acetobacterales</taxon>
        <taxon>Acetobacteraceae</taxon>
        <taxon>Acetobacter</taxon>
    </lineage>
</organism>
<dbReference type="GO" id="GO:0005975">
    <property type="term" value="P:carbohydrate metabolic process"/>
    <property type="evidence" value="ECO:0007669"/>
    <property type="project" value="InterPro"/>
</dbReference>
<dbReference type="Pfam" id="PF01263">
    <property type="entry name" value="Aldose_epim"/>
    <property type="match status" value="1"/>
</dbReference>
<reference evidence="1 2" key="1">
    <citation type="submission" date="2019-07" db="EMBL/GenBank/DDBJ databases">
        <title>Whole genome shotgun sequence of Acetobacter oeni NBRC 105207.</title>
        <authorList>
            <person name="Hosoyama A."/>
            <person name="Uohara A."/>
            <person name="Ohji S."/>
            <person name="Ichikawa N."/>
        </authorList>
    </citation>
    <scope>NUCLEOTIDE SEQUENCE [LARGE SCALE GENOMIC DNA]</scope>
    <source>
        <strain evidence="1 2">NBRC 105207</strain>
    </source>
</reference>
<proteinExistence type="predicted"/>
<comment type="caution">
    <text evidence="1">The sequence shown here is derived from an EMBL/GenBank/DDBJ whole genome shotgun (WGS) entry which is preliminary data.</text>
</comment>
<dbReference type="InterPro" id="IPR037481">
    <property type="entry name" value="LacX"/>
</dbReference>
<dbReference type="AlphaFoldDB" id="A0A511XHC1"/>
<dbReference type="SUPFAM" id="SSF74650">
    <property type="entry name" value="Galactose mutarotase-like"/>
    <property type="match status" value="1"/>
</dbReference>
<sequence length="298" mass="32494">MLRGTAMNNEIHTFGDALLKATVSARGAELTSLTQADGAPLLWNAGPEWRRHSPVLFPIVGRLPGDTATIDGKAYHLTQHGFARDQAFQFVETTSDGCVLELHENERSLAAFPFRFRLRIAYAIAGGKLAVHYTVVNPDDRKVLHASLGAHPAFLWPLHKGDPGTAYRLVFEEPEPEPIRRVSGGLLSAAAYPTPVNGRELALDDSLFADDAVIFDQIRSRSLVFGRPGAAGLKVSWEGFPELGVWTKPGAPFLCIEPWHGLATPQGFSGEFRDKPGLFHLQPGEAWEAGWAVEVVNA</sequence>
<dbReference type="Gene3D" id="2.70.98.10">
    <property type="match status" value="1"/>
</dbReference>
<dbReference type="InterPro" id="IPR011013">
    <property type="entry name" value="Gal_mutarotase_sf_dom"/>
</dbReference>
<evidence type="ECO:0000313" key="1">
    <source>
        <dbReference type="EMBL" id="GEN62345.1"/>
    </source>
</evidence>
<dbReference type="InterPro" id="IPR008183">
    <property type="entry name" value="Aldose_1/G6P_1-epimerase"/>
</dbReference>
<evidence type="ECO:0000313" key="2">
    <source>
        <dbReference type="Proteomes" id="UP000321746"/>
    </source>
</evidence>
<dbReference type="CDD" id="cd09024">
    <property type="entry name" value="Aldose_epim_lacX"/>
    <property type="match status" value="1"/>
</dbReference>
<protein>
    <submittedName>
        <fullName evidence="1">Aldose 1-epimerase</fullName>
    </submittedName>
</protein>
<name>A0A511XHC1_9PROT</name>
<dbReference type="GO" id="GO:0030246">
    <property type="term" value="F:carbohydrate binding"/>
    <property type="evidence" value="ECO:0007669"/>
    <property type="project" value="InterPro"/>
</dbReference>